<feature type="transmembrane region" description="Helical" evidence="1">
    <location>
        <begin position="322"/>
        <end position="340"/>
    </location>
</feature>
<reference evidence="2" key="3">
    <citation type="submission" date="2022-12" db="EMBL/GenBank/DDBJ databases">
        <authorList>
            <person name="Sun Q."/>
            <person name="Kim S."/>
        </authorList>
    </citation>
    <scope>NUCLEOTIDE SEQUENCE</scope>
    <source>
        <strain evidence="2">KCTC 12344</strain>
    </source>
</reference>
<evidence type="ECO:0000256" key="1">
    <source>
        <dbReference type="SAM" id="Phobius"/>
    </source>
</evidence>
<dbReference type="OrthoDB" id="9788724at2"/>
<dbReference type="PANTHER" id="PTHR31061">
    <property type="entry name" value="LD22376P"/>
    <property type="match status" value="1"/>
</dbReference>
<dbReference type="AlphaFoldDB" id="A0A4P7BJP9"/>
<evidence type="ECO:0000313" key="3">
    <source>
        <dbReference type="EMBL" id="QBQ38660.1"/>
    </source>
</evidence>
<feature type="transmembrane region" description="Helical" evidence="1">
    <location>
        <begin position="232"/>
        <end position="252"/>
    </location>
</feature>
<evidence type="ECO:0000313" key="5">
    <source>
        <dbReference type="Proteomes" id="UP000619512"/>
    </source>
</evidence>
<sequence length="395" mass="42930">MPANSTRLVSLDAFRGCVIAAMIWVNYIAGMPAIPYWLEHTGPRADGIALPDIVFPGFLFIVGIAIPLALQRAVGHVTPALLGRLLWRAASLMIAGVVLANAYRYDAAASLLPRAPYFLLFYVAMMLLWRQREGRDGSFWVGAALMAFLLLSFRGTVNEEFGSVHLQHTWWGILGMIGWSYLLCSLIYLATRGDGLALMGAFGMLLALYLGGEAGALDWLPAAVRGFVNIPQLLGSTAANVLAGTIVGRLFVRGPVAVAHGQRLRFMAWFAAGLFACGMLLRPYHGINKIHATASYTLVCAAIVLALFLLCYWLVDVRGWQRWTVLVLPAGTNALFAYIAPDLWEQLAAVLHLPRVWWPYLESGGVAGLLNAAAMTAAMLGLTALADRVGLRLKF</sequence>
<gene>
    <name evidence="3" type="ORF">E1742_22665</name>
    <name evidence="2" type="ORF">GCM10007388_16350</name>
</gene>
<dbReference type="Proteomes" id="UP000294359">
    <property type="component" value="Chromosome"/>
</dbReference>
<feature type="transmembrane region" description="Helical" evidence="1">
    <location>
        <begin position="111"/>
        <end position="129"/>
    </location>
</feature>
<dbReference type="RefSeq" id="WP_134387359.1">
    <property type="nucleotide sequence ID" value="NZ_BMWW01000002.1"/>
</dbReference>
<feature type="transmembrane region" description="Helical" evidence="1">
    <location>
        <begin position="264"/>
        <end position="281"/>
    </location>
</feature>
<feature type="transmembrane region" description="Helical" evidence="1">
    <location>
        <begin position="12"/>
        <end position="33"/>
    </location>
</feature>
<feature type="transmembrane region" description="Helical" evidence="1">
    <location>
        <begin position="169"/>
        <end position="189"/>
    </location>
</feature>
<dbReference type="EMBL" id="CP038026">
    <property type="protein sequence ID" value="QBQ38660.1"/>
    <property type="molecule type" value="Genomic_DNA"/>
</dbReference>
<feature type="transmembrane region" description="Helical" evidence="1">
    <location>
        <begin position="53"/>
        <end position="73"/>
    </location>
</feature>
<feature type="transmembrane region" description="Helical" evidence="1">
    <location>
        <begin position="293"/>
        <end position="315"/>
    </location>
</feature>
<name>A0A4P7BJP9_9BURK</name>
<dbReference type="PANTHER" id="PTHR31061:SF24">
    <property type="entry name" value="LD22376P"/>
    <property type="match status" value="1"/>
</dbReference>
<dbReference type="EMBL" id="BMWW01000002">
    <property type="protein sequence ID" value="GGY84020.1"/>
    <property type="molecule type" value="Genomic_DNA"/>
</dbReference>
<keyword evidence="1" id="KW-0812">Transmembrane</keyword>
<reference evidence="3 4" key="2">
    <citation type="submission" date="2019-03" db="EMBL/GenBank/DDBJ databases">
        <title>Draft Genome Sequences of Six Type Strains of the Genus Massilia.</title>
        <authorList>
            <person name="Miess H."/>
            <person name="Frediansyhah A."/>
            <person name="Gross H."/>
        </authorList>
    </citation>
    <scope>NUCLEOTIDE SEQUENCE [LARGE SCALE GENOMIC DNA]</scope>
    <source>
        <strain evidence="3 4">DSM 17505</strain>
    </source>
</reference>
<evidence type="ECO:0000313" key="4">
    <source>
        <dbReference type="Proteomes" id="UP000294359"/>
    </source>
</evidence>
<feature type="transmembrane region" description="Helical" evidence="1">
    <location>
        <begin position="360"/>
        <end position="386"/>
    </location>
</feature>
<evidence type="ECO:0000313" key="2">
    <source>
        <dbReference type="EMBL" id="GGY84020.1"/>
    </source>
</evidence>
<keyword evidence="4" id="KW-1185">Reference proteome</keyword>
<organism evidence="2 5">
    <name type="scientific">Pseudoduganella plicata</name>
    <dbReference type="NCBI Taxonomy" id="321984"/>
    <lineage>
        <taxon>Bacteria</taxon>
        <taxon>Pseudomonadati</taxon>
        <taxon>Pseudomonadota</taxon>
        <taxon>Betaproteobacteria</taxon>
        <taxon>Burkholderiales</taxon>
        <taxon>Oxalobacteraceae</taxon>
        <taxon>Telluria group</taxon>
        <taxon>Pseudoduganella</taxon>
    </lineage>
</organism>
<feature type="transmembrane region" description="Helical" evidence="1">
    <location>
        <begin position="196"/>
        <end position="212"/>
    </location>
</feature>
<feature type="transmembrane region" description="Helical" evidence="1">
    <location>
        <begin position="138"/>
        <end position="157"/>
    </location>
</feature>
<reference evidence="2" key="1">
    <citation type="journal article" date="2014" name="Int. J. Syst. Evol. Microbiol.">
        <title>Complete genome sequence of Corynebacterium casei LMG S-19264T (=DSM 44701T), isolated from a smear-ripened cheese.</title>
        <authorList>
            <consortium name="US DOE Joint Genome Institute (JGI-PGF)"/>
            <person name="Walter F."/>
            <person name="Albersmeier A."/>
            <person name="Kalinowski J."/>
            <person name="Ruckert C."/>
        </authorList>
    </citation>
    <scope>NUCLEOTIDE SEQUENCE</scope>
    <source>
        <strain evidence="2">KCTC 12344</strain>
    </source>
</reference>
<accession>A0A4P7BJP9</accession>
<proteinExistence type="predicted"/>
<feature type="transmembrane region" description="Helical" evidence="1">
    <location>
        <begin position="85"/>
        <end position="105"/>
    </location>
</feature>
<dbReference type="Proteomes" id="UP000619512">
    <property type="component" value="Unassembled WGS sequence"/>
</dbReference>
<keyword evidence="1" id="KW-0472">Membrane</keyword>
<keyword evidence="1" id="KW-1133">Transmembrane helix</keyword>
<protein>
    <submittedName>
        <fullName evidence="3">DUF5009 domain-containing protein</fullName>
    </submittedName>
</protein>